<feature type="region of interest" description="Disordered" evidence="3">
    <location>
        <begin position="754"/>
        <end position="778"/>
    </location>
</feature>
<evidence type="ECO:0000256" key="3">
    <source>
        <dbReference type="SAM" id="MobiDB-lite"/>
    </source>
</evidence>
<dbReference type="EMBL" id="BKCJ010000098">
    <property type="protein sequence ID" value="GEU29774.1"/>
    <property type="molecule type" value="Genomic_DNA"/>
</dbReference>
<reference evidence="5" key="1">
    <citation type="journal article" date="2019" name="Sci. Rep.">
        <title>Draft genome of Tanacetum cinerariifolium, the natural source of mosquito coil.</title>
        <authorList>
            <person name="Yamashiro T."/>
            <person name="Shiraishi A."/>
            <person name="Satake H."/>
            <person name="Nakayama K."/>
        </authorList>
    </citation>
    <scope>NUCLEOTIDE SEQUENCE</scope>
</reference>
<dbReference type="Pfam" id="PF25597">
    <property type="entry name" value="SH3_retrovirus"/>
    <property type="match status" value="1"/>
</dbReference>
<gene>
    <name evidence="5" type="ORF">Tci_001752</name>
</gene>
<dbReference type="CDD" id="cd09272">
    <property type="entry name" value="RNase_HI_RT_Ty1"/>
    <property type="match status" value="1"/>
</dbReference>
<sequence>MQPPMTSLEDINDPTEAMNAALILFAKAFQLSAPTNNNQRTSSNPCNRQITQPNGGIQGAQNAGVQSGGNQNGLVVLGIANQNGTGNVVAARAEGTGNGNQAMYYNYRGLGHIARNCTAMPRRRDAAYLQTQLLIAQKEEARIQLQAEEFDFMAAAGDLDEIEKVNANCILMANLQQVSTSGTQHDRAPVYDTDGSAEEIRAHQETVYRNLVDKVAQVNRVNSNMRATNAELKFKLARYKIQEQRVEISQEKYDKLEKFYQKKVIYFLPYERKKKLKHDFKSREYKFIDKEVDLEARIKDIENILLKRDQTVQTMHMLNPKPDSFYRPNQKIALGYSNPPYLKKAQLKQQSLYNGNVLLKEHDPHVVYDSKETLELAQESREKIRLLQREIKPANCAKINHLSRVFVPQTTKSKEELFLSNVSNMVTTSKTISIPNEDLSDDTTPSVAQKFLNEVKSSLVTLQHVVKQKMTLEVHNWSSSAQKEVHRIISREIAPIINQFDVMVQNFEIQFMQEAAKFVRDFKSLAKEADESLDKQNFIDVPSDLRTELDRMKEKLELCIIKKEKEYAVLWNNWYTKCEECKYDKISYDKAYNDMQQKVERLQAQLRDLKGKNSNTPSVSNTLDPLNQRAWLFEKTFESVKNTLGTSVTSHGDKPKLSVVTPLSKKLHASMLSHSLPQPIEFNVVKHRNVIAPRMFKINPSQTPRVGLVPNKQSSASIRTNPITNSQRHVIVKVNVSSNMATASSIGLVHTVRTRRPQPKGKTRNARIPSASKSSEVKKNVTVEDHRRTLLLFKNPKTMSSECKNIKLAIRNDKSKTVCDTCKQCLVTANHDACLTLSVNVLSSRASKLCANVPRSANQKRHRTQVCFDLKGKLVAFKETNFSNDAKACTCNPHEPMRKWFLNSTVFLGRNDHIAAILGYGDLKWGNITTTRVYFVEDLAKNDLVFGLPKFKYAKEHLCPSCEQGKSKRASHPPKLVPNSKQRLHLLHMDLCGPMRVVSINGKRYVLVIIDDYSRYNWVYFLKTKDEMPEVIKNYLKKISVRLQALVIIICTNNGTEFKNQVLKEYFNSVGITHETSAAKTPQQNGVVERRNHKLVEAARTIHHTSLFKAKKPDISYLHVFGALRYPKNDHEDIGKLGAKGDVGFFIGYSANFVAYRLYHQRTRKIMEMMNVMFDELSAMAFEQNNSIPGLQSMTSGQISSELELTYAPSTITPQRPSERDLDILFEPLHNEFLGGRPVEAPRVIPAALVLQNLQASTASMSFQDSAPAPTNSSNTPVFSHNVDATSQHAQQQRNLSPLPTASAADNVPNAVFEGDLFVNPFGTPSTEFVISSTQYVDSSNMHTFYQLYPHDYQWTKDHPLEQVIGEPSRSELVPSSDGIKPLTLKWLFKNKHDEENTVIRNKTRLVVRGYRQEEGIDFEESFALVSRIEAIRVFLAYAAHKGFTVSLMPIIQAIFLLQNGFSKGTIDPTLFTRCFDDDILVVNQSPSGIFINQSKYVHEILKKYGLNTSDIVGTPMDIKDKLDLDQIGTLSLWYTKDSGFELTGFLDADYAGCKDTFKSTFGGAQFLGEKLVSWSLKKQDYTSLSTTESEYVSLSACCAQVLWMRTQLTDYGYHFDKILIYYDSKLAIAISCNLVQHSRTKHITVQYHFIKENVEKGTIELDDGNPSRANLKQALGRMELSDWSKHVSRIRRNTSFPEIYTKFSAKEAQWPKKKDCHAGNSCELYNDPTATIQETDKLPVIIANDLKDNEKEALLKVLKSHKRAIAWKITDIKGIDPRFCTHKILLKEDYKPAVQSQRRVNPKIHEVIKKEVIKLLDAGMIYPISDSPKLNAATRKDHFSLPFMDQMLERLAGNEFYCFLDGFSSYFQILIDPQDQEKTTFTFPYGTFAYRHMPFGLCNALGTFQRCMIAIFHDMIEKTMDVFMDDFSVFGDSFSLCLSNLDKMLKRCEDTNLVLNWEKCHFIYIEGIILGHKISKSGIKVYRAKVYVIAKLTYPTTVKGVRSFLGHAGFYRRFIQDFSKIARPMTHLLEKGTPFVFSKDCIDGFETLKKNLTEAPILVVPDWNLPFELMCNASDFAIGVVLGQRKMKHIQPIHYDSKIMTEAQIHYTTTKKEMLAAFRTAFKTPIGCTPYKLVYGKSCHLPIELEHKAYWALKHANFDLKTVGNHQKLQLNELNELRDQAYENSLIYKERTKKLHDSKIKNRIFNVGDQVLLFNSRLKIFPGKLKTRWSGPFTIAQVFPYGTFELSQPDGPKFKVNGHRVKHYFGGDISSKVVLVLHTILIDK</sequence>
<evidence type="ECO:0000256" key="1">
    <source>
        <dbReference type="ARBA" id="ARBA00023268"/>
    </source>
</evidence>
<dbReference type="GO" id="GO:0015074">
    <property type="term" value="P:DNA integration"/>
    <property type="evidence" value="ECO:0007669"/>
    <property type="project" value="InterPro"/>
</dbReference>
<keyword evidence="5" id="KW-0808">Transferase</keyword>
<dbReference type="InterPro" id="IPR043128">
    <property type="entry name" value="Rev_trsase/Diguanyl_cyclase"/>
</dbReference>
<keyword evidence="5" id="KW-0695">RNA-directed DNA polymerase</keyword>
<feature type="compositionally biased region" description="Basic residues" evidence="3">
    <location>
        <begin position="754"/>
        <end position="765"/>
    </location>
</feature>
<dbReference type="Pfam" id="PF00665">
    <property type="entry name" value="rve"/>
    <property type="match status" value="1"/>
</dbReference>
<dbReference type="SUPFAM" id="SSF53098">
    <property type="entry name" value="Ribonuclease H-like"/>
    <property type="match status" value="1"/>
</dbReference>
<dbReference type="InterPro" id="IPR013103">
    <property type="entry name" value="RVT_2"/>
</dbReference>
<dbReference type="InterPro" id="IPR036397">
    <property type="entry name" value="RNaseH_sf"/>
</dbReference>
<dbReference type="PANTHER" id="PTHR37984:SF5">
    <property type="entry name" value="PROTEIN NYNRIN-LIKE"/>
    <property type="match status" value="1"/>
</dbReference>
<dbReference type="SUPFAM" id="SSF56672">
    <property type="entry name" value="DNA/RNA polymerases"/>
    <property type="match status" value="1"/>
</dbReference>
<dbReference type="InterPro" id="IPR012337">
    <property type="entry name" value="RNaseH-like_sf"/>
</dbReference>
<dbReference type="GO" id="GO:0003964">
    <property type="term" value="F:RNA-directed DNA polymerase activity"/>
    <property type="evidence" value="ECO:0007669"/>
    <property type="project" value="UniProtKB-KW"/>
</dbReference>
<dbReference type="Gene3D" id="3.10.10.10">
    <property type="entry name" value="HIV Type 1 Reverse Transcriptase, subunit A, domain 1"/>
    <property type="match status" value="2"/>
</dbReference>
<comment type="caution">
    <text evidence="5">The sequence shown here is derived from an EMBL/GenBank/DDBJ whole genome shotgun (WGS) entry which is preliminary data.</text>
</comment>
<dbReference type="InterPro" id="IPR041577">
    <property type="entry name" value="RT_RNaseH_2"/>
</dbReference>
<organism evidence="5">
    <name type="scientific">Tanacetum cinerariifolium</name>
    <name type="common">Dalmatian daisy</name>
    <name type="synonym">Chrysanthemum cinerariifolium</name>
    <dbReference type="NCBI Taxonomy" id="118510"/>
    <lineage>
        <taxon>Eukaryota</taxon>
        <taxon>Viridiplantae</taxon>
        <taxon>Streptophyta</taxon>
        <taxon>Embryophyta</taxon>
        <taxon>Tracheophyta</taxon>
        <taxon>Spermatophyta</taxon>
        <taxon>Magnoliopsida</taxon>
        <taxon>eudicotyledons</taxon>
        <taxon>Gunneridae</taxon>
        <taxon>Pentapetalae</taxon>
        <taxon>asterids</taxon>
        <taxon>campanulids</taxon>
        <taxon>Asterales</taxon>
        <taxon>Asteraceae</taxon>
        <taxon>Asteroideae</taxon>
        <taxon>Anthemideae</taxon>
        <taxon>Anthemidinae</taxon>
        <taxon>Tanacetum</taxon>
    </lineage>
</organism>
<dbReference type="InterPro" id="IPR050951">
    <property type="entry name" value="Retrovirus_Pol_polyprotein"/>
</dbReference>
<feature type="domain" description="Integrase catalytic" evidence="4">
    <location>
        <begin position="974"/>
        <end position="1097"/>
    </location>
</feature>
<keyword evidence="2" id="KW-0175">Coiled coil</keyword>
<dbReference type="CDD" id="cd01647">
    <property type="entry name" value="RT_LTR"/>
    <property type="match status" value="1"/>
</dbReference>
<dbReference type="GO" id="GO:0003676">
    <property type="term" value="F:nucleic acid binding"/>
    <property type="evidence" value="ECO:0007669"/>
    <property type="project" value="InterPro"/>
</dbReference>
<dbReference type="FunFam" id="3.30.70.270:FF:000020">
    <property type="entry name" value="Transposon Tf2-6 polyprotein-like Protein"/>
    <property type="match status" value="1"/>
</dbReference>
<dbReference type="Gene3D" id="3.30.420.10">
    <property type="entry name" value="Ribonuclease H-like superfamily/Ribonuclease H"/>
    <property type="match status" value="1"/>
</dbReference>
<dbReference type="InterPro" id="IPR043502">
    <property type="entry name" value="DNA/RNA_pol_sf"/>
</dbReference>
<proteinExistence type="predicted"/>
<protein>
    <submittedName>
        <fullName evidence="5">Reverse transcriptase domain-containing protein</fullName>
    </submittedName>
</protein>
<evidence type="ECO:0000256" key="2">
    <source>
        <dbReference type="SAM" id="Coils"/>
    </source>
</evidence>
<dbReference type="Pfam" id="PF17919">
    <property type="entry name" value="RT_RNaseH_2"/>
    <property type="match status" value="1"/>
</dbReference>
<dbReference type="InterPro" id="IPR057670">
    <property type="entry name" value="SH3_retrovirus"/>
</dbReference>
<dbReference type="PANTHER" id="PTHR37984">
    <property type="entry name" value="PROTEIN CBG26694"/>
    <property type="match status" value="1"/>
</dbReference>
<dbReference type="Pfam" id="PF07727">
    <property type="entry name" value="RVT_2"/>
    <property type="match status" value="1"/>
</dbReference>
<dbReference type="InterPro" id="IPR000477">
    <property type="entry name" value="RT_dom"/>
</dbReference>
<keyword evidence="1" id="KW-0511">Multifunctional enzyme</keyword>
<feature type="region of interest" description="Disordered" evidence="3">
    <location>
        <begin position="35"/>
        <end position="65"/>
    </location>
</feature>
<evidence type="ECO:0000313" key="5">
    <source>
        <dbReference type="EMBL" id="GEU29774.1"/>
    </source>
</evidence>
<accession>A0A699GJ26</accession>
<dbReference type="InterPro" id="IPR001584">
    <property type="entry name" value="Integrase_cat-core"/>
</dbReference>
<dbReference type="Pfam" id="PF00078">
    <property type="entry name" value="RVT_1"/>
    <property type="match status" value="1"/>
</dbReference>
<keyword evidence="5" id="KW-0548">Nucleotidyltransferase</keyword>
<name>A0A699GJ26_TANCI</name>
<evidence type="ECO:0000259" key="4">
    <source>
        <dbReference type="PROSITE" id="PS50994"/>
    </source>
</evidence>
<dbReference type="Gene3D" id="3.30.70.270">
    <property type="match status" value="2"/>
</dbReference>
<feature type="coiled-coil region" evidence="2">
    <location>
        <begin position="585"/>
        <end position="612"/>
    </location>
</feature>
<dbReference type="PROSITE" id="PS50994">
    <property type="entry name" value="INTEGRASE"/>
    <property type="match status" value="1"/>
</dbReference>